<keyword evidence="3" id="KW-1185">Reference proteome</keyword>
<feature type="compositionally biased region" description="Basic residues" evidence="1">
    <location>
        <begin position="54"/>
        <end position="69"/>
    </location>
</feature>
<proteinExistence type="predicted"/>
<comment type="caution">
    <text evidence="2">The sequence shown here is derived from an EMBL/GenBank/DDBJ whole genome shotgun (WGS) entry which is preliminary data.</text>
</comment>
<feature type="region of interest" description="Disordered" evidence="1">
    <location>
        <begin position="1"/>
        <end position="95"/>
    </location>
</feature>
<sequence>MRRCRVAPITDEDEAQQKIPEKHCRSPVKTSAEPQEPDSSIQVDPVVVSLKGSEKKKRPRWKKPTRTRAPKVPTRVMPHRSLTHRSSGIDMPPGLEDTRHKLWALNMFKRSIALQAPEFEDNSQKDAHEFITSVLEQMRSLAPPL</sequence>
<feature type="compositionally biased region" description="Basic and acidic residues" evidence="1">
    <location>
        <begin position="15"/>
        <end position="24"/>
    </location>
</feature>
<evidence type="ECO:0000313" key="2">
    <source>
        <dbReference type="EMBL" id="GLD65429.1"/>
    </source>
</evidence>
<dbReference type="EMBL" id="BRZM01000079">
    <property type="protein sequence ID" value="GLD65429.1"/>
    <property type="molecule type" value="Genomic_DNA"/>
</dbReference>
<dbReference type="Proteomes" id="UP001279410">
    <property type="component" value="Unassembled WGS sequence"/>
</dbReference>
<dbReference type="AlphaFoldDB" id="A0AAD3RCM9"/>
<dbReference type="Gene3D" id="3.90.70.10">
    <property type="entry name" value="Cysteine proteinases"/>
    <property type="match status" value="1"/>
</dbReference>
<evidence type="ECO:0000313" key="3">
    <source>
        <dbReference type="Proteomes" id="UP001279410"/>
    </source>
</evidence>
<feature type="compositionally biased region" description="Polar residues" evidence="1">
    <location>
        <begin position="28"/>
        <end position="42"/>
    </location>
</feature>
<keyword evidence="2" id="KW-0378">Hydrolase</keyword>
<reference evidence="2" key="1">
    <citation type="submission" date="2022-08" db="EMBL/GenBank/DDBJ databases">
        <title>Genome sequencing of akame (Lates japonicus).</title>
        <authorList>
            <person name="Hashiguchi Y."/>
            <person name="Takahashi H."/>
        </authorList>
    </citation>
    <scope>NUCLEOTIDE SEQUENCE</scope>
    <source>
        <strain evidence="2">Kochi</strain>
    </source>
</reference>
<evidence type="ECO:0000256" key="1">
    <source>
        <dbReference type="SAM" id="MobiDB-lite"/>
    </source>
</evidence>
<gene>
    <name evidence="2" type="ORF">AKAME5_001689700</name>
</gene>
<accession>A0AAD3RCM9</accession>
<organism evidence="2 3">
    <name type="scientific">Lates japonicus</name>
    <name type="common">Japanese lates</name>
    <dbReference type="NCBI Taxonomy" id="270547"/>
    <lineage>
        <taxon>Eukaryota</taxon>
        <taxon>Metazoa</taxon>
        <taxon>Chordata</taxon>
        <taxon>Craniata</taxon>
        <taxon>Vertebrata</taxon>
        <taxon>Euteleostomi</taxon>
        <taxon>Actinopterygii</taxon>
        <taxon>Neopterygii</taxon>
        <taxon>Teleostei</taxon>
        <taxon>Neoteleostei</taxon>
        <taxon>Acanthomorphata</taxon>
        <taxon>Carangaria</taxon>
        <taxon>Carangaria incertae sedis</taxon>
        <taxon>Centropomidae</taxon>
        <taxon>Lates</taxon>
    </lineage>
</organism>
<name>A0AAD3RCM9_LATJO</name>
<dbReference type="GO" id="GO:0016787">
    <property type="term" value="F:hydrolase activity"/>
    <property type="evidence" value="ECO:0007669"/>
    <property type="project" value="UniProtKB-KW"/>
</dbReference>
<protein>
    <submittedName>
        <fullName evidence="2">Ubiquitin carboxyl-terminal hydrolase 46-like protein</fullName>
    </submittedName>
</protein>